<keyword evidence="1" id="KW-0472">Membrane</keyword>
<feature type="transmembrane region" description="Helical" evidence="1">
    <location>
        <begin position="12"/>
        <end position="40"/>
    </location>
</feature>
<accession>A0ABU3BST7</accession>
<proteinExistence type="predicted"/>
<organism evidence="2 3">
    <name type="scientific">Rubrivirga litoralis</name>
    <dbReference type="NCBI Taxonomy" id="3075598"/>
    <lineage>
        <taxon>Bacteria</taxon>
        <taxon>Pseudomonadati</taxon>
        <taxon>Rhodothermota</taxon>
        <taxon>Rhodothermia</taxon>
        <taxon>Rhodothermales</taxon>
        <taxon>Rubricoccaceae</taxon>
        <taxon>Rubrivirga</taxon>
    </lineage>
</organism>
<name>A0ABU3BST7_9BACT</name>
<keyword evidence="3" id="KW-1185">Reference proteome</keyword>
<dbReference type="RefSeq" id="WP_311664158.1">
    <property type="nucleotide sequence ID" value="NZ_JAVRHT010000026.1"/>
</dbReference>
<dbReference type="EMBL" id="JAVRHT010000026">
    <property type="protein sequence ID" value="MDT0632349.1"/>
    <property type="molecule type" value="Genomic_DNA"/>
</dbReference>
<dbReference type="Proteomes" id="UP001267426">
    <property type="component" value="Unassembled WGS sequence"/>
</dbReference>
<evidence type="ECO:0000313" key="3">
    <source>
        <dbReference type="Proteomes" id="UP001267426"/>
    </source>
</evidence>
<reference evidence="2 3" key="1">
    <citation type="submission" date="2023-09" db="EMBL/GenBank/DDBJ databases">
        <authorList>
            <person name="Rey-Velasco X."/>
        </authorList>
    </citation>
    <scope>NUCLEOTIDE SEQUENCE [LARGE SCALE GENOMIC DNA]</scope>
    <source>
        <strain evidence="2 3">F394</strain>
    </source>
</reference>
<feature type="transmembrane region" description="Helical" evidence="1">
    <location>
        <begin position="52"/>
        <end position="69"/>
    </location>
</feature>
<evidence type="ECO:0000313" key="2">
    <source>
        <dbReference type="EMBL" id="MDT0632349.1"/>
    </source>
</evidence>
<keyword evidence="1" id="KW-1133">Transmembrane helix</keyword>
<feature type="transmembrane region" description="Helical" evidence="1">
    <location>
        <begin position="75"/>
        <end position="97"/>
    </location>
</feature>
<protein>
    <recommendedName>
        <fullName evidence="4">DUF1772 domain-containing protein</fullName>
    </recommendedName>
</protein>
<gene>
    <name evidence="2" type="ORF">RM540_11375</name>
</gene>
<evidence type="ECO:0000256" key="1">
    <source>
        <dbReference type="SAM" id="Phobius"/>
    </source>
</evidence>
<keyword evidence="1" id="KW-0812">Transmembrane</keyword>
<comment type="caution">
    <text evidence="2">The sequence shown here is derived from an EMBL/GenBank/DDBJ whole genome shotgun (WGS) entry which is preliminary data.</text>
</comment>
<evidence type="ECO:0008006" key="4">
    <source>
        <dbReference type="Google" id="ProtNLM"/>
    </source>
</evidence>
<sequence>MKLVFLLNVLSTLVMVGVIWTVQVVHYPLFAGVGGAGWAAYEAEHQARITRVVGPAMLIELATAVWLVVARPAALPAWAVVAGAALVGVIWASTAFVQVPLHAALGGAFDPAAHARLVATNWVRTLAWTARGGLVLWLTARLLPDL</sequence>